<protein>
    <recommendedName>
        <fullName evidence="4">Myb-like domain-containing protein</fullName>
    </recommendedName>
</protein>
<feature type="compositionally biased region" description="Basic and acidic residues" evidence="1">
    <location>
        <begin position="151"/>
        <end position="163"/>
    </location>
</feature>
<sequence length="343" mass="35723">MAVSLTPADSKLLTHVWHSFEGTPKVDTKKLAAIGNYKTAASANACWHSLRKKLLPKQDAEGTEIKLSEKDCDLLSKAWSAMTEVPRVDTKKLAELGGYKTAASANACWHTLRKKLFTGKKDAGDDDATETEPGSEATVAPTPKGKKRKAVVKDEDPAEENDKFITASAAKKTAATKKRKTANDTVKEEVVENDDAAKSSVPAPAPTKKGGRKPKAAATNGTAAEGATDGKTDATADDSITQLLKGVAADDKSDSAGPKKDGDKEAIAGIKDAAVDNESESAAPQSGEEEETAGIKDAAADKSESAAPKTGGNEEATAVVDEVKAGAEVNAPDAETEIKYDEA</sequence>
<evidence type="ECO:0000313" key="3">
    <source>
        <dbReference type="Proteomes" id="UP000799436"/>
    </source>
</evidence>
<evidence type="ECO:0008006" key="4">
    <source>
        <dbReference type="Google" id="ProtNLM"/>
    </source>
</evidence>
<dbReference type="Proteomes" id="UP000799436">
    <property type="component" value="Unassembled WGS sequence"/>
</dbReference>
<reference evidence="2" key="1">
    <citation type="journal article" date="2020" name="Stud. Mycol.">
        <title>101 Dothideomycetes genomes: a test case for predicting lifestyles and emergence of pathogens.</title>
        <authorList>
            <person name="Haridas S."/>
            <person name="Albert R."/>
            <person name="Binder M."/>
            <person name="Bloem J."/>
            <person name="Labutti K."/>
            <person name="Salamov A."/>
            <person name="Andreopoulos B."/>
            <person name="Baker S."/>
            <person name="Barry K."/>
            <person name="Bills G."/>
            <person name="Bluhm B."/>
            <person name="Cannon C."/>
            <person name="Castanera R."/>
            <person name="Culley D."/>
            <person name="Daum C."/>
            <person name="Ezra D."/>
            <person name="Gonzalez J."/>
            <person name="Henrissat B."/>
            <person name="Kuo A."/>
            <person name="Liang C."/>
            <person name="Lipzen A."/>
            <person name="Lutzoni F."/>
            <person name="Magnuson J."/>
            <person name="Mondo S."/>
            <person name="Nolan M."/>
            <person name="Ohm R."/>
            <person name="Pangilinan J."/>
            <person name="Park H.-J."/>
            <person name="Ramirez L."/>
            <person name="Alfaro M."/>
            <person name="Sun H."/>
            <person name="Tritt A."/>
            <person name="Yoshinaga Y."/>
            <person name="Zwiers L.-H."/>
            <person name="Turgeon B."/>
            <person name="Goodwin S."/>
            <person name="Spatafora J."/>
            <person name="Crous P."/>
            <person name="Grigoriev I."/>
        </authorList>
    </citation>
    <scope>NUCLEOTIDE SEQUENCE</scope>
    <source>
        <strain evidence="2">CBS 116005</strain>
    </source>
</reference>
<dbReference type="EMBL" id="ML995843">
    <property type="protein sequence ID" value="KAF2768586.1"/>
    <property type="molecule type" value="Genomic_DNA"/>
</dbReference>
<evidence type="ECO:0000256" key="1">
    <source>
        <dbReference type="SAM" id="MobiDB-lite"/>
    </source>
</evidence>
<dbReference type="OrthoDB" id="5403747at2759"/>
<accession>A0A6G1L6X0</accession>
<proteinExistence type="predicted"/>
<organism evidence="2 3">
    <name type="scientific">Teratosphaeria nubilosa</name>
    <dbReference type="NCBI Taxonomy" id="161662"/>
    <lineage>
        <taxon>Eukaryota</taxon>
        <taxon>Fungi</taxon>
        <taxon>Dikarya</taxon>
        <taxon>Ascomycota</taxon>
        <taxon>Pezizomycotina</taxon>
        <taxon>Dothideomycetes</taxon>
        <taxon>Dothideomycetidae</taxon>
        <taxon>Mycosphaerellales</taxon>
        <taxon>Teratosphaeriaceae</taxon>
        <taxon>Teratosphaeria</taxon>
    </lineage>
</organism>
<feature type="compositionally biased region" description="Basic and acidic residues" evidence="1">
    <location>
        <begin position="248"/>
        <end position="266"/>
    </location>
</feature>
<keyword evidence="3" id="KW-1185">Reference proteome</keyword>
<feature type="compositionally biased region" description="Low complexity" evidence="1">
    <location>
        <begin position="216"/>
        <end position="227"/>
    </location>
</feature>
<evidence type="ECO:0000313" key="2">
    <source>
        <dbReference type="EMBL" id="KAF2768586.1"/>
    </source>
</evidence>
<gene>
    <name evidence="2" type="ORF">EJ03DRAFT_375265</name>
</gene>
<feature type="compositionally biased region" description="Basic and acidic residues" evidence="1">
    <location>
        <begin position="181"/>
        <end position="190"/>
    </location>
</feature>
<dbReference type="AlphaFoldDB" id="A0A6G1L6X0"/>
<name>A0A6G1L6X0_9PEZI</name>
<feature type="region of interest" description="Disordered" evidence="1">
    <location>
        <begin position="120"/>
        <end position="343"/>
    </location>
</feature>